<dbReference type="RefSeq" id="WP_316016372.1">
    <property type="nucleotide sequence ID" value="NZ_JAWDID010000001.1"/>
</dbReference>
<evidence type="ECO:0000313" key="2">
    <source>
        <dbReference type="EMBL" id="MDU0338426.1"/>
    </source>
</evidence>
<sequence>MNPLPQITITYEDLAILSALVPQAMAAGRYAAASRLADELHRAHVVEAARAPQDCLFLHVPGQYLEERSGAVREVTLVPGRGSAAVGLVSVLSPVGTALLGLSAGQRTGWLDPRGKPRMLRLLRVHHQDRANAKRPATEPRP</sequence>
<protein>
    <recommendedName>
        <fullName evidence="1">Regulator of nucleoside diphosphate kinase N-terminal domain-containing protein</fullName>
    </recommendedName>
</protein>
<evidence type="ECO:0000313" key="3">
    <source>
        <dbReference type="Proteomes" id="UP001254257"/>
    </source>
</evidence>
<dbReference type="Gene3D" id="3.10.50.30">
    <property type="entry name" value="Transcription elongation factor, GreA/GreB, C-terminal domain"/>
    <property type="match status" value="1"/>
</dbReference>
<dbReference type="SUPFAM" id="SSF54534">
    <property type="entry name" value="FKBP-like"/>
    <property type="match status" value="1"/>
</dbReference>
<accession>A0ABU3S143</accession>
<dbReference type="Pfam" id="PF14760">
    <property type="entry name" value="Rnk_N"/>
    <property type="match status" value="1"/>
</dbReference>
<proteinExistence type="predicted"/>
<dbReference type="InterPro" id="IPR029462">
    <property type="entry name" value="Rnk_N"/>
</dbReference>
<reference evidence="2 3" key="1">
    <citation type="submission" date="2023-09" db="EMBL/GenBank/DDBJ databases">
        <title>Whole genome shotgun sequencing (WGS) of Bosea sp. ZW T0_25, isolated from stored onions (Allium cepa).</title>
        <authorList>
            <person name="Stoll D.A."/>
            <person name="Huch M."/>
        </authorList>
    </citation>
    <scope>NUCLEOTIDE SEQUENCE [LARGE SCALE GENOMIC DNA]</scope>
    <source>
        <strain evidence="2 3">ZW T0_25</strain>
    </source>
</reference>
<name>A0ABU3S143_9HYPH</name>
<dbReference type="Proteomes" id="UP001254257">
    <property type="component" value="Unassembled WGS sequence"/>
</dbReference>
<keyword evidence="3" id="KW-1185">Reference proteome</keyword>
<feature type="domain" description="Regulator of nucleoside diphosphate kinase N-terminal" evidence="1">
    <location>
        <begin position="5"/>
        <end position="46"/>
    </location>
</feature>
<comment type="caution">
    <text evidence="2">The sequence shown here is derived from an EMBL/GenBank/DDBJ whole genome shotgun (WGS) entry which is preliminary data.</text>
</comment>
<gene>
    <name evidence="2" type="ORF">RKE40_00955</name>
</gene>
<dbReference type="EMBL" id="JAWDID010000001">
    <property type="protein sequence ID" value="MDU0338426.1"/>
    <property type="molecule type" value="Genomic_DNA"/>
</dbReference>
<dbReference type="InterPro" id="IPR036953">
    <property type="entry name" value="GreA/GreB_C_sf"/>
</dbReference>
<evidence type="ECO:0000259" key="1">
    <source>
        <dbReference type="Pfam" id="PF14760"/>
    </source>
</evidence>
<organism evidence="2 3">
    <name type="scientific">Bosea rubneri</name>
    <dbReference type="NCBI Taxonomy" id="3075434"/>
    <lineage>
        <taxon>Bacteria</taxon>
        <taxon>Pseudomonadati</taxon>
        <taxon>Pseudomonadota</taxon>
        <taxon>Alphaproteobacteria</taxon>
        <taxon>Hyphomicrobiales</taxon>
        <taxon>Boseaceae</taxon>
        <taxon>Bosea</taxon>
    </lineage>
</organism>